<dbReference type="Gene3D" id="3.40.50.150">
    <property type="entry name" value="Vaccinia Virus protein VP39"/>
    <property type="match status" value="1"/>
</dbReference>
<dbReference type="InterPro" id="IPR019734">
    <property type="entry name" value="TPR_rpt"/>
</dbReference>
<evidence type="ECO:0000313" key="12">
    <source>
        <dbReference type="Proteomes" id="UP000484875"/>
    </source>
</evidence>
<dbReference type="SUPFAM" id="SSF53756">
    <property type="entry name" value="UDP-Glycosyltransferase/glycogen phosphorylase"/>
    <property type="match status" value="1"/>
</dbReference>
<dbReference type="Gene3D" id="3.90.550.10">
    <property type="entry name" value="Spore Coat Polysaccharide Biosynthesis Protein SpsA, Chain A"/>
    <property type="match status" value="1"/>
</dbReference>
<comment type="pathway">
    <text evidence="1">Protein modification; protein glycosylation.</text>
</comment>
<evidence type="ECO:0000256" key="7">
    <source>
        <dbReference type="ARBA" id="ARBA00022803"/>
    </source>
</evidence>
<comment type="caution">
    <text evidence="11">The sequence shown here is derived from an EMBL/GenBank/DDBJ whole genome shotgun (WGS) entry which is preliminary data.</text>
</comment>
<dbReference type="GO" id="GO:0008168">
    <property type="term" value="F:methyltransferase activity"/>
    <property type="evidence" value="ECO:0007669"/>
    <property type="project" value="UniProtKB-KW"/>
</dbReference>
<feature type="domain" description="O-GlcNAc transferase C-terminal" evidence="10">
    <location>
        <begin position="413"/>
        <end position="596"/>
    </location>
</feature>
<keyword evidence="12" id="KW-1185">Reference proteome</keyword>
<dbReference type="RefSeq" id="WP_161089731.1">
    <property type="nucleotide sequence ID" value="NZ_WWCV01000014.1"/>
</dbReference>
<evidence type="ECO:0000313" key="11">
    <source>
        <dbReference type="EMBL" id="MYN17075.1"/>
    </source>
</evidence>
<keyword evidence="4" id="KW-0328">Glycosyltransferase</keyword>
<dbReference type="InterPro" id="IPR001173">
    <property type="entry name" value="Glyco_trans_2-like"/>
</dbReference>
<feature type="repeat" description="TPR" evidence="8">
    <location>
        <begin position="136"/>
        <end position="169"/>
    </location>
</feature>
<keyword evidence="11" id="KW-0489">Methyltransferase</keyword>
<feature type="domain" description="Glycosyltransferase 2-like" evidence="9">
    <location>
        <begin position="632"/>
        <end position="739"/>
    </location>
</feature>
<dbReference type="AlphaFoldDB" id="A0A845HHM0"/>
<evidence type="ECO:0000256" key="3">
    <source>
        <dbReference type="ARBA" id="ARBA00011970"/>
    </source>
</evidence>
<reference evidence="11 12" key="1">
    <citation type="submission" date="2019-12" db="EMBL/GenBank/DDBJ databases">
        <title>Novel species isolated from a subtropical stream in China.</title>
        <authorList>
            <person name="Lu H."/>
        </authorList>
    </citation>
    <scope>NUCLEOTIDE SEQUENCE [LARGE SCALE GENOMIC DNA]</scope>
    <source>
        <strain evidence="11 12">FT107W</strain>
    </source>
</reference>
<dbReference type="Gene3D" id="3.40.50.2000">
    <property type="entry name" value="Glycogen Phosphorylase B"/>
    <property type="match status" value="1"/>
</dbReference>
<dbReference type="Pfam" id="PF13489">
    <property type="entry name" value="Methyltransf_23"/>
    <property type="match status" value="1"/>
</dbReference>
<dbReference type="GO" id="GO:0097363">
    <property type="term" value="F:protein O-acetylglucosaminyltransferase activity"/>
    <property type="evidence" value="ECO:0007669"/>
    <property type="project" value="UniProtKB-EC"/>
</dbReference>
<evidence type="ECO:0000256" key="1">
    <source>
        <dbReference type="ARBA" id="ARBA00004922"/>
    </source>
</evidence>
<dbReference type="Gene3D" id="3.40.50.11380">
    <property type="match status" value="1"/>
</dbReference>
<dbReference type="Pfam" id="PF13844">
    <property type="entry name" value="Glyco_transf_41"/>
    <property type="match status" value="2"/>
</dbReference>
<dbReference type="SUPFAM" id="SSF53448">
    <property type="entry name" value="Nucleotide-diphospho-sugar transferases"/>
    <property type="match status" value="1"/>
</dbReference>
<feature type="repeat" description="TPR" evidence="8">
    <location>
        <begin position="59"/>
        <end position="92"/>
    </location>
</feature>
<accession>A0A845HHM0</accession>
<dbReference type="InterPro" id="IPR011990">
    <property type="entry name" value="TPR-like_helical_dom_sf"/>
</dbReference>
<dbReference type="EMBL" id="WWCV01000014">
    <property type="protein sequence ID" value="MYN17075.1"/>
    <property type="molecule type" value="Genomic_DNA"/>
</dbReference>
<dbReference type="PANTHER" id="PTHR44998">
    <property type="match status" value="1"/>
</dbReference>
<gene>
    <name evidence="11" type="ORF">GTP81_09965</name>
</gene>
<evidence type="ECO:0000256" key="2">
    <source>
        <dbReference type="ARBA" id="ARBA00005386"/>
    </source>
</evidence>
<evidence type="ECO:0000259" key="9">
    <source>
        <dbReference type="Pfam" id="PF00535"/>
    </source>
</evidence>
<feature type="domain" description="O-GlcNAc transferase C-terminal" evidence="10">
    <location>
        <begin position="250"/>
        <end position="408"/>
    </location>
</feature>
<dbReference type="EC" id="2.4.1.255" evidence="3"/>
<evidence type="ECO:0000256" key="4">
    <source>
        <dbReference type="ARBA" id="ARBA00022676"/>
    </source>
</evidence>
<dbReference type="InterPro" id="IPR029063">
    <property type="entry name" value="SAM-dependent_MTases_sf"/>
</dbReference>
<protein>
    <recommendedName>
        <fullName evidence="3">protein O-GlcNAc transferase</fullName>
        <ecNumber evidence="3">2.4.1.255</ecNumber>
    </recommendedName>
</protein>
<evidence type="ECO:0000256" key="5">
    <source>
        <dbReference type="ARBA" id="ARBA00022679"/>
    </source>
</evidence>
<keyword evidence="5 11" id="KW-0808">Transferase</keyword>
<dbReference type="PANTHER" id="PTHR44998:SF1">
    <property type="entry name" value="UDP-N-ACETYLGLUCOSAMINE--PEPTIDE N-ACETYLGLUCOSAMINYLTRANSFERASE 110 KDA SUBUNIT"/>
    <property type="match status" value="1"/>
</dbReference>
<dbReference type="SMART" id="SM00028">
    <property type="entry name" value="TPR"/>
    <property type="match status" value="4"/>
</dbReference>
<keyword evidence="6" id="KW-0677">Repeat</keyword>
<dbReference type="GO" id="GO:0032259">
    <property type="term" value="P:methylation"/>
    <property type="evidence" value="ECO:0007669"/>
    <property type="project" value="UniProtKB-KW"/>
</dbReference>
<keyword evidence="7 8" id="KW-0802">TPR repeat</keyword>
<sequence>MNLGATPHTQWLKQAARGNMTIPQLFDAAAALQKQGQPQQAIALYRCWIEHGARQPLLYAAWFNLGALLAADSDDAGAEAAYRKCIALQPRFVEGRLNLGTLLERQGQPEEALAMWRTILGPAVKLDQKAQRTQYLQTLNNLGRLLEIRKQYPEAEAMLAQSLTVEPDQPHVMTHWVHLRQKQCHWPTWSGLPHISRRQMEDGASALAMLSLTDDPALQAAAAARFVAEKLDTTVPSLTGPAGQGSRYGHERLRVGYLSSDLCSHAVSILTAELYGLHDRSKFEVYAFSWSREDGSPLRARVVAGMDHYIAIHALSDEQAARLIRAHEIDILVDLHGLTSGARPQILAWRPAPVQMTWLGFPGSTGLPGVDYVIADEFLITPEMAKDFTEKPLYLPDTFQINDRQRLIGNKPTRASVKLPEDAFVFCSFNNSYKLKPELFAHWMNILRRVPGSVLWLVADTPLVAENLKRHAAEAGIAAERLIFAERALPADYLARYQLADLFLDTYPFNAGTTASDALWAGLPLLTCAGPTFASRMAGSLLRAVDLPQLITYSFTDYEEKAVALAHDPAAIAAMKRQLVDNRLGCALFDTPRLVRNLEAAMRRVALPATAADATHTTKAPMNIDQIPMIAVSYNAPDLIASLLGTFRQFYPHNPVTIIDGSTPEIAAQIAPIAAQYPGVRFIPFGYNIHHGPGMAWAIENLELSGRVLFLDSDVEILKRGFLESLVENLEPHMYGVGNVTPVNADGQPHGEGSMPYLHPACMLTNIEVVRQWPLPVKHGAPMLPPMVAMAQAGQSERLMRNIAWVNNDFSDQPAQRIFIRHDWQGTVRRTGGYHYDKPAASVQINQQLLDFAPAAVKVVQLGCGDGAFAKAYKQRHPLCNYTGIERDAIAAEQARAHCDFVYSQDIETADPQRERQVSQADLWVLDGALERVRDPLAVLKAIRAGMAPGGTLALSVRNLQHWSVQVRLNMGDFRYRADGVMQPDELHGFTRGSLLELLDLAGFRMSGGVPVIFNEPGREAFLPILRQLAQASGSDPELAAQDALAQRYLITAVPA</sequence>
<evidence type="ECO:0000256" key="8">
    <source>
        <dbReference type="PROSITE-ProRule" id="PRU00339"/>
    </source>
</evidence>
<dbReference type="SUPFAM" id="SSF48452">
    <property type="entry name" value="TPR-like"/>
    <property type="match status" value="1"/>
</dbReference>
<name>A0A845HHM0_9BURK</name>
<dbReference type="CDD" id="cd02440">
    <property type="entry name" value="AdoMet_MTases"/>
    <property type="match status" value="1"/>
</dbReference>
<dbReference type="PROSITE" id="PS50005">
    <property type="entry name" value="TPR"/>
    <property type="match status" value="2"/>
</dbReference>
<dbReference type="InterPro" id="IPR029489">
    <property type="entry name" value="OGT/SEC/SPY_C"/>
</dbReference>
<evidence type="ECO:0000259" key="10">
    <source>
        <dbReference type="Pfam" id="PF13844"/>
    </source>
</evidence>
<evidence type="ECO:0000256" key="6">
    <source>
        <dbReference type="ARBA" id="ARBA00022737"/>
    </source>
</evidence>
<proteinExistence type="inferred from homology"/>
<dbReference type="Pfam" id="PF00535">
    <property type="entry name" value="Glycos_transf_2"/>
    <property type="match status" value="1"/>
</dbReference>
<dbReference type="Pfam" id="PF13424">
    <property type="entry name" value="TPR_12"/>
    <property type="match status" value="1"/>
</dbReference>
<dbReference type="Gene3D" id="1.25.40.10">
    <property type="entry name" value="Tetratricopeptide repeat domain"/>
    <property type="match status" value="2"/>
</dbReference>
<organism evidence="11 12">
    <name type="scientific">Duganella vulcania</name>
    <dbReference type="NCBI Taxonomy" id="2692166"/>
    <lineage>
        <taxon>Bacteria</taxon>
        <taxon>Pseudomonadati</taxon>
        <taxon>Pseudomonadota</taxon>
        <taxon>Betaproteobacteria</taxon>
        <taxon>Burkholderiales</taxon>
        <taxon>Oxalobacteraceae</taxon>
        <taxon>Telluria group</taxon>
        <taxon>Duganella</taxon>
    </lineage>
</organism>
<dbReference type="Proteomes" id="UP000484875">
    <property type="component" value="Unassembled WGS sequence"/>
</dbReference>
<comment type="similarity">
    <text evidence="2">Belongs to the glycosyltransferase 41 family. O-GlcNAc transferase subfamily.</text>
</comment>
<dbReference type="InterPro" id="IPR029044">
    <property type="entry name" value="Nucleotide-diphossugar_trans"/>
</dbReference>
<dbReference type="SUPFAM" id="SSF53335">
    <property type="entry name" value="S-adenosyl-L-methionine-dependent methyltransferases"/>
    <property type="match status" value="1"/>
</dbReference>